<reference evidence="2" key="1">
    <citation type="submission" date="2023-06" db="EMBL/GenBank/DDBJ databases">
        <authorList>
            <person name="Kurt Z."/>
        </authorList>
    </citation>
    <scope>NUCLEOTIDE SEQUENCE</scope>
</reference>
<dbReference type="Proteomes" id="UP001642409">
    <property type="component" value="Unassembled WGS sequence"/>
</dbReference>
<keyword evidence="1" id="KW-1133">Transmembrane helix</keyword>
<evidence type="ECO:0000313" key="4">
    <source>
        <dbReference type="Proteomes" id="UP001642409"/>
    </source>
</evidence>
<organism evidence="2">
    <name type="scientific">Hexamita inflata</name>
    <dbReference type="NCBI Taxonomy" id="28002"/>
    <lineage>
        <taxon>Eukaryota</taxon>
        <taxon>Metamonada</taxon>
        <taxon>Diplomonadida</taxon>
        <taxon>Hexamitidae</taxon>
        <taxon>Hexamitinae</taxon>
        <taxon>Hexamita</taxon>
    </lineage>
</organism>
<dbReference type="EMBL" id="CATOUU010000623">
    <property type="protein sequence ID" value="CAI9935772.1"/>
    <property type="molecule type" value="Genomic_DNA"/>
</dbReference>
<keyword evidence="1" id="KW-0472">Membrane</keyword>
<evidence type="ECO:0008006" key="5">
    <source>
        <dbReference type="Google" id="ProtNLM"/>
    </source>
</evidence>
<name>A0AA86U2K5_9EUKA</name>
<comment type="caution">
    <text evidence="2">The sequence shown here is derived from an EMBL/GenBank/DDBJ whole genome shotgun (WGS) entry which is preliminary data.</text>
</comment>
<reference evidence="3 4" key="2">
    <citation type="submission" date="2024-07" db="EMBL/GenBank/DDBJ databases">
        <authorList>
            <person name="Akdeniz Z."/>
        </authorList>
    </citation>
    <scope>NUCLEOTIDE SEQUENCE [LARGE SCALE GENOMIC DNA]</scope>
</reference>
<accession>A0AA86U2K5</accession>
<evidence type="ECO:0000313" key="3">
    <source>
        <dbReference type="EMBL" id="CAL6052275.1"/>
    </source>
</evidence>
<gene>
    <name evidence="2" type="ORF">HINF_LOCUS23417</name>
    <name evidence="3" type="ORF">HINF_LOCUS44771</name>
</gene>
<evidence type="ECO:0000313" key="2">
    <source>
        <dbReference type="EMBL" id="CAI9935772.1"/>
    </source>
</evidence>
<evidence type="ECO:0000256" key="1">
    <source>
        <dbReference type="SAM" id="Phobius"/>
    </source>
</evidence>
<keyword evidence="1" id="KW-0812">Transmembrane</keyword>
<keyword evidence="4" id="KW-1185">Reference proteome</keyword>
<protein>
    <recommendedName>
        <fullName evidence="5">Transmembrane protein</fullName>
    </recommendedName>
</protein>
<sequence length="1299" mass="151431">MTFQNQTRLQELNISKEFSRLSALSRLNMIINPYFGFSDEIVKDAKGFIEFFNTAEPNLQNFFQVQFDFLNQSINLYNDFFTKIQNNLTIDNLQKSTYQVENEQNIFQFIVNGTKSEKYDLHFTSPIPLQKISKDVVFLINGFTDSQSILYTLHESASVYDRIWFFQVIGETKYINIINEIYQRNYLSLQATLNLYYKISQYIEQAINNIYVSNVVVKQLIKEVIDASEGSKYTIKSNNIMNSAKYEIVLFVFGQPNIIQNALHTYQYEDANIHAFFIDISDQSDNLFIASENNKFNLVFRNQSDYQKNYLPIIVKTLNHLFVSFENEIGSINDSVVVAKSLYQNNEYIGMLVIKPNVFKTFSDTIMNSLDGLSGTTFITRMMEQQHSILNSFFQYMPSISYQGTQPEALIQVLPYQLNPQPQIHFNDVISATLGIITKFTNYSTKLFVQNIQGFYQMQITRKEFAINVALSSSALTSLTRNRYSTVNCVPPKDLDIEYNNFDFEQLREQTKQQSFKISINGCLVTDYNGSCVVKNSAELIPEVRQKIATVFQINNPVLCPTKFTSSKFKLYLGSDELMQKIQNSPEFGDVSVLLQDYNILKQAILNVDETNLDYIRLKYMNIIPIKQKQYLSQDTCVLVKNDNNYVSSSQYNSLQGLQVISPNLIYALYISSWEIMHFARFIPQLENLLQNKKISGVYFGHTWFSDEDVDYASLYEQIQQVQNNINQNHERKIVNELCADIARIYNTHYFMFSTNQAYNQLIQNEHHKSNVDGTNGKYKLSVINELIFLTKPLITKNKSLVGTPHVQGYLTIQLKTQIFNKFIGQIRQNYQGDAQVLIIDNTCSTVYSTTQEQEFQIKQILIKYGFITESLINITGQTAQLICTKNNKFWDTAYQRSLRNEFTLIVNKNTTRFSRLLSDEDYNNSAIFERTIIINATSEYFLSGQIYIKEFSILNEFLVIAQNLQIPNSPKYKTLIQKQTDLENYQKNIPQNLTLLDTIYPNITTRSQRIQQSIYRISISEYKQENYVHNKYFWAQVISMVTLIFSFIIVLLNKQKIDTYSQIIDTNYNTQLSLTLPVFNDYNDNNLYDLSLTTEFSSDNRLKPLRLDTNYIFKEDIQKYQKDNLNQIEQILSSGNILNLAYCAPKQENFRSFTIYCTQQQYSSFIILQSNLESWIPKQLQLFKFDCKLRASMRSYCVPTQKMFTINQRNVSKLATRIQTQIQSRAYSKTVSQCPSRQELVDTIDDIPVWFDDTDQYYKRDNPNAFNVQLFDVQYPCQHIQNNTDLLLDKSVQLMIQQ</sequence>
<dbReference type="EMBL" id="CAXDID020000191">
    <property type="protein sequence ID" value="CAL6052275.1"/>
    <property type="molecule type" value="Genomic_DNA"/>
</dbReference>
<proteinExistence type="predicted"/>
<feature type="transmembrane region" description="Helical" evidence="1">
    <location>
        <begin position="1033"/>
        <end position="1053"/>
    </location>
</feature>